<organism evidence="2 3">
    <name type="scientific">Deinococcus yavapaiensis KR-236</name>
    <dbReference type="NCBI Taxonomy" id="694435"/>
    <lineage>
        <taxon>Bacteria</taxon>
        <taxon>Thermotogati</taxon>
        <taxon>Deinococcota</taxon>
        <taxon>Deinococci</taxon>
        <taxon>Deinococcales</taxon>
        <taxon>Deinococcaceae</taxon>
        <taxon>Deinococcus</taxon>
    </lineage>
</organism>
<dbReference type="OrthoDB" id="9255863at2"/>
<dbReference type="Proteomes" id="UP000248326">
    <property type="component" value="Unassembled WGS sequence"/>
</dbReference>
<proteinExistence type="predicted"/>
<comment type="caution">
    <text evidence="2">The sequence shown here is derived from an EMBL/GenBank/DDBJ whole genome shotgun (WGS) entry which is preliminary data.</text>
</comment>
<protein>
    <submittedName>
        <fullName evidence="2">Uncharacterized protein</fullName>
    </submittedName>
</protein>
<keyword evidence="1" id="KW-0472">Membrane</keyword>
<keyword evidence="1" id="KW-1133">Transmembrane helix</keyword>
<gene>
    <name evidence="2" type="ORF">DES52_101398</name>
</gene>
<evidence type="ECO:0000256" key="1">
    <source>
        <dbReference type="SAM" id="Phobius"/>
    </source>
</evidence>
<dbReference type="EMBL" id="QJSX01000001">
    <property type="protein sequence ID" value="PYE56593.1"/>
    <property type="molecule type" value="Genomic_DNA"/>
</dbReference>
<feature type="transmembrane region" description="Helical" evidence="1">
    <location>
        <begin position="19"/>
        <end position="37"/>
    </location>
</feature>
<dbReference type="RefSeq" id="WP_146237162.1">
    <property type="nucleotide sequence ID" value="NZ_QJSX01000001.1"/>
</dbReference>
<keyword evidence="3" id="KW-1185">Reference proteome</keyword>
<dbReference type="AlphaFoldDB" id="A0A318SD82"/>
<name>A0A318SD82_9DEIO</name>
<evidence type="ECO:0000313" key="3">
    <source>
        <dbReference type="Proteomes" id="UP000248326"/>
    </source>
</evidence>
<keyword evidence="1" id="KW-0812">Transmembrane</keyword>
<evidence type="ECO:0000313" key="2">
    <source>
        <dbReference type="EMBL" id="PYE56593.1"/>
    </source>
</evidence>
<sequence length="157" mass="16837">MTDPSSTEPRRTNGLPMRLLLALVLGVVLFGAGWYVGQGPVAGLRSNLNDTTKQRDDARVVALVQSTRASLYQSAADLDRRNFGTANTNLQNAAATLARVPADRQTSDLRALQSRIAATNVNVAVDLRQQRTTILDFADRVTRLAANLPPLPGSAGK</sequence>
<reference evidence="2 3" key="1">
    <citation type="submission" date="2018-06" db="EMBL/GenBank/DDBJ databases">
        <title>Genomic Encyclopedia of Type Strains, Phase IV (KMG-IV): sequencing the most valuable type-strain genomes for metagenomic binning, comparative biology and taxonomic classification.</title>
        <authorList>
            <person name="Goeker M."/>
        </authorList>
    </citation>
    <scope>NUCLEOTIDE SEQUENCE [LARGE SCALE GENOMIC DNA]</scope>
    <source>
        <strain evidence="2 3">DSM 18048</strain>
    </source>
</reference>
<accession>A0A318SD82</accession>